<keyword evidence="2" id="KW-0813">Transport</keyword>
<dbReference type="KEGG" id="sace:GIY23_11495"/>
<gene>
    <name evidence="6" type="ORF">GIY23_11495</name>
</gene>
<feature type="signal peptide" evidence="5">
    <location>
        <begin position="1"/>
        <end position="20"/>
    </location>
</feature>
<evidence type="ECO:0000256" key="4">
    <source>
        <dbReference type="SAM" id="MobiDB-lite"/>
    </source>
</evidence>
<dbReference type="InterPro" id="IPR050490">
    <property type="entry name" value="Bact_solute-bd_prot1"/>
</dbReference>
<dbReference type="Gene3D" id="3.40.190.10">
    <property type="entry name" value="Periplasmic binding protein-like II"/>
    <property type="match status" value="2"/>
</dbReference>
<accession>A0A5Q3Q6H0</accession>
<proteinExistence type="inferred from homology"/>
<evidence type="ECO:0000313" key="7">
    <source>
        <dbReference type="Proteomes" id="UP000371041"/>
    </source>
</evidence>
<sequence length="422" mass="46228">MRPRRVTALLSALLATVLVAGCGGAAADGSEENGRGPITLAQGKDPSGVMPGIVAEWNRQHPDQPVDLIELPESPDMQRQAMVQNAQLKSDAFTVLDLDVVWNAEFAAHRWIDELPAERYNLDEMLPTTVETGMYRGRLYSVPNSSDGALLFYRKDLLDKVGAAPPTTWDELKRICAQVRDIPANADIGCYAGQLEKTEGGTANVAEVINSAGGEIIDDNGQPRVNSPQARSGLGFLVDGFREGLIPREALTFKEEEGRRAFVDGKLLFHRQWPYQWSTLAEDPSMKGKFAVAPLPGRDGPGTSSLGGHNLAVSKFGKNKATARDFIGFATSERQQRQNTLVGSKAPTYTRLYDDPALRQEAPYLPVLRQSILGAEPRPQVVRYPEVTAAIQDTSYAAMTGEISTKEALEELQRRLERLVQQ</sequence>
<evidence type="ECO:0000256" key="2">
    <source>
        <dbReference type="ARBA" id="ARBA00022448"/>
    </source>
</evidence>
<name>A0A5Q3Q6H0_9PSEU</name>
<dbReference type="InterPro" id="IPR006059">
    <property type="entry name" value="SBP"/>
</dbReference>
<reference evidence="7" key="1">
    <citation type="submission" date="2019-11" db="EMBL/GenBank/DDBJ databases">
        <title>The complete genome sequence of Saccharopolyspora sp. E2A.</title>
        <authorList>
            <person name="Zhang G."/>
        </authorList>
    </citation>
    <scope>NUCLEOTIDE SEQUENCE [LARGE SCALE GENOMIC DNA]</scope>
    <source>
        <strain evidence="7">E2A</strain>
    </source>
</reference>
<feature type="chain" id="PRO_5039063120" evidence="5">
    <location>
        <begin position="21"/>
        <end position="422"/>
    </location>
</feature>
<dbReference type="CDD" id="cd14750">
    <property type="entry name" value="PBP2_TMBP"/>
    <property type="match status" value="1"/>
</dbReference>
<evidence type="ECO:0000256" key="3">
    <source>
        <dbReference type="ARBA" id="ARBA00022729"/>
    </source>
</evidence>
<dbReference type="RefSeq" id="WP_154076645.1">
    <property type="nucleotide sequence ID" value="NZ_CP045929.1"/>
</dbReference>
<protein>
    <submittedName>
        <fullName evidence="6">Extracellular solute-binding protein</fullName>
    </submittedName>
</protein>
<dbReference type="Pfam" id="PF01547">
    <property type="entry name" value="SBP_bac_1"/>
    <property type="match status" value="1"/>
</dbReference>
<feature type="region of interest" description="Disordered" evidence="4">
    <location>
        <begin position="26"/>
        <end position="45"/>
    </location>
</feature>
<keyword evidence="7" id="KW-1185">Reference proteome</keyword>
<dbReference type="PROSITE" id="PS51257">
    <property type="entry name" value="PROKAR_LIPOPROTEIN"/>
    <property type="match status" value="1"/>
</dbReference>
<dbReference type="PANTHER" id="PTHR43649">
    <property type="entry name" value="ARABINOSE-BINDING PROTEIN-RELATED"/>
    <property type="match status" value="1"/>
</dbReference>
<dbReference type="AlphaFoldDB" id="A0A5Q3Q6H0"/>
<comment type="similarity">
    <text evidence="1">Belongs to the bacterial solute-binding protein 1 family.</text>
</comment>
<evidence type="ECO:0000256" key="5">
    <source>
        <dbReference type="SAM" id="SignalP"/>
    </source>
</evidence>
<organism evidence="6 7">
    <name type="scientific">Allosaccharopolyspora coralli</name>
    <dbReference type="NCBI Taxonomy" id="2665642"/>
    <lineage>
        <taxon>Bacteria</taxon>
        <taxon>Bacillati</taxon>
        <taxon>Actinomycetota</taxon>
        <taxon>Actinomycetes</taxon>
        <taxon>Pseudonocardiales</taxon>
        <taxon>Pseudonocardiaceae</taxon>
        <taxon>Allosaccharopolyspora</taxon>
    </lineage>
</organism>
<dbReference type="SUPFAM" id="SSF53850">
    <property type="entry name" value="Periplasmic binding protein-like II"/>
    <property type="match status" value="1"/>
</dbReference>
<dbReference type="PANTHER" id="PTHR43649:SF34">
    <property type="entry name" value="ABC TRANSPORTER PERIPLASMIC-BINDING PROTEIN YCJN-RELATED"/>
    <property type="match status" value="1"/>
</dbReference>
<keyword evidence="3 5" id="KW-0732">Signal</keyword>
<evidence type="ECO:0000256" key="1">
    <source>
        <dbReference type="ARBA" id="ARBA00008520"/>
    </source>
</evidence>
<dbReference type="EMBL" id="CP045929">
    <property type="protein sequence ID" value="QGK70062.1"/>
    <property type="molecule type" value="Genomic_DNA"/>
</dbReference>
<evidence type="ECO:0000313" key="6">
    <source>
        <dbReference type="EMBL" id="QGK70062.1"/>
    </source>
</evidence>
<dbReference type="Proteomes" id="UP000371041">
    <property type="component" value="Chromosome"/>
</dbReference>